<accession>A0A292PIL8</accession>
<name>A0A292PIL8_9PEZI</name>
<evidence type="ECO:0000256" key="2">
    <source>
        <dbReference type="ARBA" id="ARBA00023239"/>
    </source>
</evidence>
<gene>
    <name evidence="5" type="ORF">GSTUAT00008717001</name>
</gene>
<evidence type="ECO:0000256" key="3">
    <source>
        <dbReference type="RuleBase" id="RU366045"/>
    </source>
</evidence>
<reference evidence="5" key="1">
    <citation type="submission" date="2015-10" db="EMBL/GenBank/DDBJ databases">
        <authorList>
            <person name="Regsiter A."/>
            <person name="william w."/>
        </authorList>
    </citation>
    <scope>NUCLEOTIDE SEQUENCE</scope>
    <source>
        <strain evidence="5">Montdore</strain>
    </source>
</reference>
<dbReference type="InterPro" id="IPR006680">
    <property type="entry name" value="Amidohydro-rel"/>
</dbReference>
<dbReference type="AlphaFoldDB" id="A0A292PIL8"/>
<sequence length="340" mass="38217">MNASTAFTGPGRIDTHHHYFGDSIPELVSEFVNDGAQPFFFPKGVDDHLEYMDSMGIQTAVLSPSIKKEWHTQWPPARWKNLCERTLKAQLKIQESNPLRFGTFAMLPFPHVNETLEFVRDIYTQEVKPDGFALSTAMGNKYLGDPAFDPMWEELNKRDAAIFVHPSDTAMPPGLDYQPYVFEYAFDTARAIASTIVNGVFTRYPNIKFLFSHNGGAFPFMAKRLEDLGPSAKEKNNGKSVFEVIKTSNIFVDTAISAPVQWPVTLDIGFPVERIIYASDYPYTAAVGEVAYHGKTAPEESGQFTRHDLDVKIARENALKGLFPRLASEYKKAFGHKVDC</sequence>
<evidence type="ECO:0000313" key="5">
    <source>
        <dbReference type="EMBL" id="CUS07186.1"/>
    </source>
</evidence>
<protein>
    <recommendedName>
        <fullName evidence="4">Amidohydrolase-related domain-containing protein</fullName>
    </recommendedName>
</protein>
<dbReference type="GO" id="GO:0019748">
    <property type="term" value="P:secondary metabolic process"/>
    <property type="evidence" value="ECO:0007669"/>
    <property type="project" value="TreeGrafter"/>
</dbReference>
<dbReference type="EMBL" id="LN891236">
    <property type="protein sequence ID" value="CUS07186.1"/>
    <property type="molecule type" value="Genomic_DNA"/>
</dbReference>
<keyword evidence="6" id="KW-1185">Reference proteome</keyword>
<keyword evidence="1 3" id="KW-0210">Decarboxylase</keyword>
<evidence type="ECO:0000313" key="6">
    <source>
        <dbReference type="Proteomes" id="UP001412239"/>
    </source>
</evidence>
<dbReference type="InterPro" id="IPR032465">
    <property type="entry name" value="ACMSD"/>
</dbReference>
<evidence type="ECO:0000256" key="1">
    <source>
        <dbReference type="ARBA" id="ARBA00022793"/>
    </source>
</evidence>
<dbReference type="PANTHER" id="PTHR21240:SF28">
    <property type="entry name" value="ISO-OROTATE DECARBOXYLASE (EUROFUNG)"/>
    <property type="match status" value="1"/>
</dbReference>
<dbReference type="GO" id="GO:0005737">
    <property type="term" value="C:cytoplasm"/>
    <property type="evidence" value="ECO:0007669"/>
    <property type="project" value="TreeGrafter"/>
</dbReference>
<dbReference type="InterPro" id="IPR032466">
    <property type="entry name" value="Metal_Hydrolase"/>
</dbReference>
<proteinExistence type="inferred from homology"/>
<keyword evidence="2 3" id="KW-0456">Lyase</keyword>
<dbReference type="Proteomes" id="UP001412239">
    <property type="component" value="Unassembled WGS sequence"/>
</dbReference>
<dbReference type="Gene3D" id="3.20.20.140">
    <property type="entry name" value="Metal-dependent hydrolases"/>
    <property type="match status" value="1"/>
</dbReference>
<feature type="domain" description="Amidohydrolase-related" evidence="4">
    <location>
        <begin position="13"/>
        <end position="287"/>
    </location>
</feature>
<evidence type="ECO:0000259" key="4">
    <source>
        <dbReference type="Pfam" id="PF04909"/>
    </source>
</evidence>
<comment type="similarity">
    <text evidence="3">Belongs to the metallo-dependent hydrolases superfamily.</text>
</comment>
<dbReference type="SUPFAM" id="SSF51556">
    <property type="entry name" value="Metallo-dependent hydrolases"/>
    <property type="match status" value="1"/>
</dbReference>
<dbReference type="PANTHER" id="PTHR21240">
    <property type="entry name" value="2-AMINO-3-CARBOXYLMUCONATE-6-SEMIALDEHYDE DECARBOXYLASE"/>
    <property type="match status" value="1"/>
</dbReference>
<dbReference type="GO" id="GO:0016831">
    <property type="term" value="F:carboxy-lyase activity"/>
    <property type="evidence" value="ECO:0007669"/>
    <property type="project" value="UniProtKB-KW"/>
</dbReference>
<dbReference type="GO" id="GO:0016787">
    <property type="term" value="F:hydrolase activity"/>
    <property type="evidence" value="ECO:0007669"/>
    <property type="project" value="InterPro"/>
</dbReference>
<organism evidence="5 6">
    <name type="scientific">Tuber aestivum</name>
    <name type="common">summer truffle</name>
    <dbReference type="NCBI Taxonomy" id="59557"/>
    <lineage>
        <taxon>Eukaryota</taxon>
        <taxon>Fungi</taxon>
        <taxon>Dikarya</taxon>
        <taxon>Ascomycota</taxon>
        <taxon>Pezizomycotina</taxon>
        <taxon>Pezizomycetes</taxon>
        <taxon>Pezizales</taxon>
        <taxon>Tuberaceae</taxon>
        <taxon>Tuber</taxon>
    </lineage>
</organism>
<dbReference type="Pfam" id="PF04909">
    <property type="entry name" value="Amidohydro_2"/>
    <property type="match status" value="1"/>
</dbReference>